<proteinExistence type="inferred from homology"/>
<dbReference type="CDD" id="cd00317">
    <property type="entry name" value="cyclophilin"/>
    <property type="match status" value="1"/>
</dbReference>
<dbReference type="GO" id="GO:0003755">
    <property type="term" value="F:peptidyl-prolyl cis-trans isomerase activity"/>
    <property type="evidence" value="ECO:0007669"/>
    <property type="project" value="UniProtKB-UniRule"/>
</dbReference>
<evidence type="ECO:0000313" key="7">
    <source>
        <dbReference type="Proteomes" id="UP000732377"/>
    </source>
</evidence>
<dbReference type="PROSITE" id="PS50072">
    <property type="entry name" value="CSA_PPIASE_2"/>
    <property type="match status" value="1"/>
</dbReference>
<gene>
    <name evidence="6" type="ORF">CWE10_01650</name>
</gene>
<dbReference type="InterPro" id="IPR020892">
    <property type="entry name" value="Cyclophilin-type_PPIase_CS"/>
</dbReference>
<evidence type="ECO:0000256" key="4">
    <source>
        <dbReference type="RuleBase" id="RU363019"/>
    </source>
</evidence>
<dbReference type="InterPro" id="IPR029000">
    <property type="entry name" value="Cyclophilin-like_dom_sf"/>
</dbReference>
<dbReference type="Proteomes" id="UP000732377">
    <property type="component" value="Unassembled WGS sequence"/>
</dbReference>
<dbReference type="RefSeq" id="WP_011196747.1">
    <property type="nucleotide sequence ID" value="NZ_JACSIR010000010.1"/>
</dbReference>
<dbReference type="PANTHER" id="PTHR45625:SF4">
    <property type="entry name" value="PEPTIDYLPROLYL ISOMERASE DOMAIN AND WD REPEAT-CONTAINING PROTEIN 1"/>
    <property type="match status" value="1"/>
</dbReference>
<dbReference type="GO" id="GO:0006457">
    <property type="term" value="P:protein folding"/>
    <property type="evidence" value="ECO:0007669"/>
    <property type="project" value="InterPro"/>
</dbReference>
<comment type="similarity">
    <text evidence="4">Belongs to the cyclophilin-type PPIase family.</text>
</comment>
<protein>
    <recommendedName>
        <fullName evidence="4">Peptidyl-prolyl cis-trans isomerase</fullName>
        <shortName evidence="4">PPIase</shortName>
        <ecNumber evidence="4">5.2.1.8</ecNumber>
    </recommendedName>
</protein>
<accession>A0A953I8V5</accession>
<comment type="catalytic activity">
    <reaction evidence="4">
        <text>[protein]-peptidylproline (omega=180) = [protein]-peptidylproline (omega=0)</text>
        <dbReference type="Rhea" id="RHEA:16237"/>
        <dbReference type="Rhea" id="RHEA-COMP:10747"/>
        <dbReference type="Rhea" id="RHEA-COMP:10748"/>
        <dbReference type="ChEBI" id="CHEBI:83833"/>
        <dbReference type="ChEBI" id="CHEBI:83834"/>
        <dbReference type="EC" id="5.2.1.8"/>
    </reaction>
</comment>
<keyword evidence="3 4" id="KW-0413">Isomerase</keyword>
<evidence type="ECO:0000259" key="5">
    <source>
        <dbReference type="PROSITE" id="PS50072"/>
    </source>
</evidence>
<evidence type="ECO:0000256" key="2">
    <source>
        <dbReference type="ARBA" id="ARBA00023110"/>
    </source>
</evidence>
<dbReference type="AlphaFoldDB" id="A0A953I8V5"/>
<dbReference type="Gene3D" id="2.40.100.10">
    <property type="entry name" value="Cyclophilin-like"/>
    <property type="match status" value="1"/>
</dbReference>
<dbReference type="OMA" id="PNYTQFG"/>
<evidence type="ECO:0000313" key="6">
    <source>
        <dbReference type="EMBL" id="MBY6274914.1"/>
    </source>
</evidence>
<sequence>MEIDPSKRYRATLRTTKGEIVIDLFADEAPLAVNNFVFLARQGYYDGVKFHRVIKPFMIQTGDPTGTGRGGPGYRFPDELPPKHPYEPGIVAMANAGPNTNGSQFFICSGPQAAGLNHFPHYTQFGRVVEGMDVVEALASVPVGPAFNGEMSRPLEEIRIESVRISEL</sequence>
<dbReference type="InterPro" id="IPR002130">
    <property type="entry name" value="Cyclophilin-type_PPIase_dom"/>
</dbReference>
<organism evidence="6 7">
    <name type="scientific">Symbiobacterium thermophilum</name>
    <dbReference type="NCBI Taxonomy" id="2734"/>
    <lineage>
        <taxon>Bacteria</taxon>
        <taxon>Bacillati</taxon>
        <taxon>Bacillota</taxon>
        <taxon>Clostridia</taxon>
        <taxon>Eubacteriales</taxon>
        <taxon>Symbiobacteriaceae</taxon>
        <taxon>Symbiobacterium</taxon>
    </lineage>
</organism>
<reference evidence="6" key="1">
    <citation type="submission" date="2017-11" db="EMBL/GenBank/DDBJ databases">
        <title>Three new genomes from thermophilic consortium.</title>
        <authorList>
            <person name="Quaggio R."/>
            <person name="Amgarten D."/>
            <person name="Setubal J.C."/>
        </authorList>
    </citation>
    <scope>NUCLEOTIDE SEQUENCE</scope>
    <source>
        <strain evidence="6">ZCTH01-B2</strain>
    </source>
</reference>
<dbReference type="InterPro" id="IPR044666">
    <property type="entry name" value="Cyclophilin_A-like"/>
</dbReference>
<dbReference type="SUPFAM" id="SSF50891">
    <property type="entry name" value="Cyclophilin-like"/>
    <property type="match status" value="1"/>
</dbReference>
<name>A0A953I8V5_SYMTR</name>
<comment type="function">
    <text evidence="1 4">PPIases accelerate the folding of proteins. It catalyzes the cis-trans isomerization of proline imidic peptide bonds in oligopeptides.</text>
</comment>
<dbReference type="Pfam" id="PF00160">
    <property type="entry name" value="Pro_isomerase"/>
    <property type="match status" value="1"/>
</dbReference>
<dbReference type="EC" id="5.2.1.8" evidence="4"/>
<comment type="caution">
    <text evidence="6">The sequence shown here is derived from an EMBL/GenBank/DDBJ whole genome shotgun (WGS) entry which is preliminary data.</text>
</comment>
<dbReference type="PRINTS" id="PR00153">
    <property type="entry name" value="CSAPPISMRASE"/>
</dbReference>
<evidence type="ECO:0000256" key="3">
    <source>
        <dbReference type="ARBA" id="ARBA00023235"/>
    </source>
</evidence>
<dbReference type="PANTHER" id="PTHR45625">
    <property type="entry name" value="PEPTIDYL-PROLYL CIS-TRANS ISOMERASE-RELATED"/>
    <property type="match status" value="1"/>
</dbReference>
<feature type="domain" description="PPIase cyclophilin-type" evidence="5">
    <location>
        <begin position="18"/>
        <end position="165"/>
    </location>
</feature>
<evidence type="ECO:0000256" key="1">
    <source>
        <dbReference type="ARBA" id="ARBA00002388"/>
    </source>
</evidence>
<keyword evidence="2 4" id="KW-0697">Rotamase</keyword>
<dbReference type="EMBL" id="PIUK01000007">
    <property type="protein sequence ID" value="MBY6274914.1"/>
    <property type="molecule type" value="Genomic_DNA"/>
</dbReference>
<dbReference type="PROSITE" id="PS00170">
    <property type="entry name" value="CSA_PPIASE_1"/>
    <property type="match status" value="1"/>
</dbReference>